<dbReference type="CDD" id="cd08598">
    <property type="entry name" value="PI-PLC1c_yeast"/>
    <property type="match status" value="1"/>
</dbReference>
<comment type="catalytic activity">
    <reaction evidence="6">
        <text>a 1,2-diacyl-sn-glycero-3-phospho-(1D-myo-inositol-4,5-bisphosphate) + H2O = 1D-myo-inositol 1,4,5-trisphosphate + a 1,2-diacyl-sn-glycerol + H(+)</text>
        <dbReference type="Rhea" id="RHEA:33179"/>
        <dbReference type="ChEBI" id="CHEBI:15377"/>
        <dbReference type="ChEBI" id="CHEBI:15378"/>
        <dbReference type="ChEBI" id="CHEBI:17815"/>
        <dbReference type="ChEBI" id="CHEBI:58456"/>
        <dbReference type="ChEBI" id="CHEBI:203600"/>
        <dbReference type="EC" id="3.1.4.11"/>
    </reaction>
</comment>
<dbReference type="SUPFAM" id="SSF51695">
    <property type="entry name" value="PLC-like phosphodiesterases"/>
    <property type="match status" value="1"/>
</dbReference>
<keyword evidence="12" id="KW-1185">Reference proteome</keyword>
<dbReference type="InterPro" id="IPR000008">
    <property type="entry name" value="C2_dom"/>
</dbReference>
<dbReference type="InterPro" id="IPR037755">
    <property type="entry name" value="Plc1_PH"/>
</dbReference>
<keyword evidence="4 6" id="KW-0443">Lipid metabolism</keyword>
<dbReference type="Proteomes" id="UP000217199">
    <property type="component" value="Unassembled WGS sequence"/>
</dbReference>
<evidence type="ECO:0000259" key="9">
    <source>
        <dbReference type="PROSITE" id="PS50008"/>
    </source>
</evidence>
<keyword evidence="3 6" id="KW-0442">Lipid degradation</keyword>
<dbReference type="SUPFAM" id="SSF47473">
    <property type="entry name" value="EF-hand"/>
    <property type="match status" value="1"/>
</dbReference>
<dbReference type="CDD" id="cd16207">
    <property type="entry name" value="EFh_ScPlc1p_like"/>
    <property type="match status" value="1"/>
</dbReference>
<feature type="region of interest" description="Disordered" evidence="7">
    <location>
        <begin position="493"/>
        <end position="576"/>
    </location>
</feature>
<dbReference type="AlphaFoldDB" id="A0A286UF51"/>
<feature type="region of interest" description="Disordered" evidence="7">
    <location>
        <begin position="142"/>
        <end position="239"/>
    </location>
</feature>
<dbReference type="SUPFAM" id="SSF50729">
    <property type="entry name" value="PH domain-like"/>
    <property type="match status" value="1"/>
</dbReference>
<dbReference type="PROSITE" id="PS50007">
    <property type="entry name" value="PIPLC_X_DOMAIN"/>
    <property type="match status" value="1"/>
</dbReference>
<feature type="domain" description="C2" evidence="8">
    <location>
        <begin position="1014"/>
        <end position="1194"/>
    </location>
</feature>
<dbReference type="Gene3D" id="3.20.20.190">
    <property type="entry name" value="Phosphatidylinositol (PI) phosphodiesterase"/>
    <property type="match status" value="2"/>
</dbReference>
<dbReference type="GO" id="GO:0004435">
    <property type="term" value="F:phosphatidylinositol-4,5-bisphosphate phospholipase C activity"/>
    <property type="evidence" value="ECO:0007669"/>
    <property type="project" value="UniProtKB-EC"/>
</dbReference>
<dbReference type="InParanoid" id="A0A286UF51"/>
<dbReference type="InterPro" id="IPR017946">
    <property type="entry name" value="PLC-like_Pdiesterase_TIM-brl"/>
</dbReference>
<feature type="compositionally biased region" description="Polar residues" evidence="7">
    <location>
        <begin position="81"/>
        <end position="94"/>
    </location>
</feature>
<dbReference type="PROSITE" id="PS50004">
    <property type="entry name" value="C2"/>
    <property type="match status" value="1"/>
</dbReference>
<feature type="compositionally biased region" description="Low complexity" evidence="7">
    <location>
        <begin position="156"/>
        <end position="171"/>
    </location>
</feature>
<dbReference type="CDD" id="cd00275">
    <property type="entry name" value="C2_PLC_like"/>
    <property type="match status" value="1"/>
</dbReference>
<dbReference type="GO" id="GO:0005509">
    <property type="term" value="F:calcium ion binding"/>
    <property type="evidence" value="ECO:0007669"/>
    <property type="project" value="InterPro"/>
</dbReference>
<dbReference type="InterPro" id="IPR011993">
    <property type="entry name" value="PH-like_dom_sf"/>
</dbReference>
<evidence type="ECO:0000313" key="11">
    <source>
        <dbReference type="EMBL" id="PAV18233.1"/>
    </source>
</evidence>
<dbReference type="CDD" id="cd13360">
    <property type="entry name" value="PH_PLC_fungal"/>
    <property type="match status" value="1"/>
</dbReference>
<proteinExistence type="predicted"/>
<dbReference type="OrthoDB" id="269822at2759"/>
<evidence type="ECO:0000256" key="6">
    <source>
        <dbReference type="RuleBase" id="RU361133"/>
    </source>
</evidence>
<keyword evidence="5" id="KW-0807">Transducer</keyword>
<evidence type="ECO:0000259" key="8">
    <source>
        <dbReference type="PROSITE" id="PS50004"/>
    </source>
</evidence>
<dbReference type="SMART" id="SM00239">
    <property type="entry name" value="C2"/>
    <property type="match status" value="1"/>
</dbReference>
<dbReference type="InterPro" id="IPR035892">
    <property type="entry name" value="C2_domain_sf"/>
</dbReference>
<dbReference type="InterPro" id="IPR011992">
    <property type="entry name" value="EF-hand-dom_pair"/>
</dbReference>
<evidence type="ECO:0000256" key="1">
    <source>
        <dbReference type="ARBA" id="ARBA00012368"/>
    </source>
</evidence>
<dbReference type="GO" id="GO:0051209">
    <property type="term" value="P:release of sequestered calcium ion into cytosol"/>
    <property type="evidence" value="ECO:0007669"/>
    <property type="project" value="TreeGrafter"/>
</dbReference>
<feature type="region of interest" description="Disordered" evidence="7">
    <location>
        <begin position="842"/>
        <end position="880"/>
    </location>
</feature>
<feature type="compositionally biased region" description="Low complexity" evidence="7">
    <location>
        <begin position="1083"/>
        <end position="1096"/>
    </location>
</feature>
<feature type="compositionally biased region" description="Low complexity" evidence="7">
    <location>
        <begin position="190"/>
        <end position="203"/>
    </location>
</feature>
<gene>
    <name evidence="11" type="ORF">PNOK_0671900</name>
</gene>
<dbReference type="PANTHER" id="PTHR10336:SF36">
    <property type="entry name" value="1-PHOSPHATIDYLINOSITOL 4,5-BISPHOSPHATE PHOSPHODIESTERASE BETA-4"/>
    <property type="match status" value="1"/>
</dbReference>
<dbReference type="PRINTS" id="PR00390">
    <property type="entry name" value="PHPHLIPASEC"/>
</dbReference>
<dbReference type="EMBL" id="NBII01000006">
    <property type="protein sequence ID" value="PAV18233.1"/>
    <property type="molecule type" value="Genomic_DNA"/>
</dbReference>
<feature type="compositionally biased region" description="Polar residues" evidence="7">
    <location>
        <begin position="204"/>
        <end position="216"/>
    </location>
</feature>
<sequence>MEYTSNNSGTASQATTPSDVSRMVVVSRVGRQESLGPSTPSLKRAQNLLTAAGTPSSLGIHEVLVQAEANQKRERMYPATANVNGGLSTNSFSQEPKKTKRVAQGGTYESHTAGLKPPSPTTIEERGRQWAFGASLRRKISEAGKSSGRAIKRSISNAGAGARSAVSAGGSRHTRSFSESQKREANTGASSLSSSRSSTFSTTGNESPSNSRSQSDICEGASRTMDGSDTASPKNIEEGSGVKDVKVPLILQEGTPMTKVSAKKQKTVILRIDPDEGYILWESKKSGVIPIECIKEIRTKADARYYREQFQISSSYENRWITLVYLAVGKYKTLHLVAITPDACSLWERTLRELYAARQELMSGLGNTEARQNVWERRYWRGADSGNDKRLLFEEVVTLCRRLNLGFTREELMRRFAQADTRLRGYLDFDDFRKFVKLLKDRPEIRRLYLRLTEDGKRTFDFEIFKKFMRNYQKSTLDDKEIEDIFKRYTRESRETEFPLTPPSSLPSLPTATDITTPPTPPSTERLTITPATCGEAGAESQANSDASSNNVVNNEATKPENPVPSETRDNSKLPVEKPLSELTMSLDAFSSFLMSTDNAVFAEQGKGVYQDMTRPLPEYYISSSHNTYLVGHQLVGNSTIEGYIRALLHSCRSVEIDIYDGENEPVIYHGKTLTSKVPLRDICVAIAKYAFVTSPYPVIISAEVHCGLSQQDMIAFIMREVFGDALVTAPSTSNTCFNVEDPLRSLNIENLPSPEDLKGRVLLKAKNIYLTEQGKKEKSTSAETESSASSSTETSASDSEFVREVRTELKHELDKARNVNAVKEIREEIQKPLQEMKQEFSKAKNLMNRVRRKKSPSPPRRSKSDTTAQTGLPSTPPEKVVALQTSATMPMVEKKVRMSHALLGLLVYTVGVKCRGFNKKEVYAPEHLFSLSERTASKYIKQSLMDLVKHNKTHLVRIYPNGLRLNSSNYEPHRYWAAGAQLVALNWQTFDLGYMINQTMFQRNGRAGYVLKPPALRNPSKEILGKFTKYNLDVTIVSAQQLPRRKDSEGREIVDKSVVDPYVEVSVYVPDWTRSPYVTAATSSFPPTSTSDSTPATPPQVPSSPSKSSTSLPTVSTSARTTVVKNNGFNPVWEESVRLSFSVPGGAQGGLMDLIFVRFAVHDEDDDENDPLAIYCASLGSLMQGYRHLPLHDSQLSQYLFSTLFVHIDLREA</sequence>
<dbReference type="GO" id="GO:0048015">
    <property type="term" value="P:phosphatidylinositol-mediated signaling"/>
    <property type="evidence" value="ECO:0007669"/>
    <property type="project" value="TreeGrafter"/>
</dbReference>
<dbReference type="Gene3D" id="2.30.29.30">
    <property type="entry name" value="Pleckstrin-homology domain (PH domain)/Phosphotyrosine-binding domain (PTB)"/>
    <property type="match status" value="1"/>
</dbReference>
<dbReference type="PROSITE" id="PS50222">
    <property type="entry name" value="EF_HAND_2"/>
    <property type="match status" value="1"/>
</dbReference>
<protein>
    <recommendedName>
        <fullName evidence="1 6">Phosphoinositide phospholipase C</fullName>
        <ecNumber evidence="1 6">3.1.4.11</ecNumber>
    </recommendedName>
</protein>
<dbReference type="Gene3D" id="1.10.238.10">
    <property type="entry name" value="EF-hand"/>
    <property type="match status" value="1"/>
</dbReference>
<reference evidence="11 12" key="1">
    <citation type="journal article" date="2017" name="Mol. Ecol.">
        <title>Comparative and population genomic landscape of Phellinus noxius: A hypervariable fungus causing root rot in trees.</title>
        <authorList>
            <person name="Chung C.L."/>
            <person name="Lee T.J."/>
            <person name="Akiba M."/>
            <person name="Lee H.H."/>
            <person name="Kuo T.H."/>
            <person name="Liu D."/>
            <person name="Ke H.M."/>
            <person name="Yokoi T."/>
            <person name="Roa M.B."/>
            <person name="Lu M.J."/>
            <person name="Chang Y.Y."/>
            <person name="Ann P.J."/>
            <person name="Tsai J.N."/>
            <person name="Chen C.Y."/>
            <person name="Tzean S.S."/>
            <person name="Ota Y."/>
            <person name="Hattori T."/>
            <person name="Sahashi N."/>
            <person name="Liou R.F."/>
            <person name="Kikuchi T."/>
            <person name="Tsai I.J."/>
        </authorList>
    </citation>
    <scope>NUCLEOTIDE SEQUENCE [LARGE SCALE GENOMIC DNA]</scope>
    <source>
        <strain evidence="11 12">FFPRI411160</strain>
    </source>
</reference>
<feature type="region of interest" description="Disordered" evidence="7">
    <location>
        <begin position="81"/>
        <end position="127"/>
    </location>
</feature>
<dbReference type="Pfam" id="PF00387">
    <property type="entry name" value="PI-PLC-Y"/>
    <property type="match status" value="1"/>
</dbReference>
<keyword evidence="2 6" id="KW-0378">Hydrolase</keyword>
<dbReference type="SMART" id="SM00149">
    <property type="entry name" value="PLCYc"/>
    <property type="match status" value="1"/>
</dbReference>
<comment type="caution">
    <text evidence="11">The sequence shown here is derived from an EMBL/GenBank/DDBJ whole genome shotgun (WGS) entry which is preliminary data.</text>
</comment>
<dbReference type="FunCoup" id="A0A286UF51">
    <property type="interactions" value="116"/>
</dbReference>
<dbReference type="GO" id="GO:0016042">
    <property type="term" value="P:lipid catabolic process"/>
    <property type="evidence" value="ECO:0007669"/>
    <property type="project" value="UniProtKB-KW"/>
</dbReference>
<evidence type="ECO:0000313" key="12">
    <source>
        <dbReference type="Proteomes" id="UP000217199"/>
    </source>
</evidence>
<organism evidence="11 12">
    <name type="scientific">Pyrrhoderma noxium</name>
    <dbReference type="NCBI Taxonomy" id="2282107"/>
    <lineage>
        <taxon>Eukaryota</taxon>
        <taxon>Fungi</taxon>
        <taxon>Dikarya</taxon>
        <taxon>Basidiomycota</taxon>
        <taxon>Agaricomycotina</taxon>
        <taxon>Agaricomycetes</taxon>
        <taxon>Hymenochaetales</taxon>
        <taxon>Hymenochaetaceae</taxon>
        <taxon>Pyrrhoderma</taxon>
    </lineage>
</organism>
<feature type="region of interest" description="Disordered" evidence="7">
    <location>
        <begin position="774"/>
        <end position="804"/>
    </location>
</feature>
<feature type="compositionally biased region" description="Low complexity" evidence="7">
    <location>
        <begin position="1104"/>
        <end position="1119"/>
    </location>
</feature>
<dbReference type="InterPro" id="IPR001192">
    <property type="entry name" value="PI-PLC_fam"/>
</dbReference>
<dbReference type="STRING" id="2282107.A0A286UF51"/>
<dbReference type="Gene3D" id="2.60.40.150">
    <property type="entry name" value="C2 domain"/>
    <property type="match status" value="1"/>
</dbReference>
<evidence type="ECO:0000256" key="5">
    <source>
        <dbReference type="ARBA" id="ARBA00023224"/>
    </source>
</evidence>
<dbReference type="InterPro" id="IPR002048">
    <property type="entry name" value="EF_hand_dom"/>
</dbReference>
<name>A0A286UF51_9AGAM</name>
<feature type="domain" description="PI-PLC Y-box" evidence="9">
    <location>
        <begin position="903"/>
        <end position="1018"/>
    </location>
</feature>
<feature type="compositionally biased region" description="Low complexity" evidence="7">
    <location>
        <begin position="539"/>
        <end position="557"/>
    </location>
</feature>
<evidence type="ECO:0000256" key="4">
    <source>
        <dbReference type="ARBA" id="ARBA00023098"/>
    </source>
</evidence>
<accession>A0A286UF51</accession>
<evidence type="ECO:0000259" key="10">
    <source>
        <dbReference type="PROSITE" id="PS50222"/>
    </source>
</evidence>
<dbReference type="InterPro" id="IPR000909">
    <property type="entry name" value="PLipase_C_PInositol-sp_X_dom"/>
</dbReference>
<dbReference type="SMART" id="SM00148">
    <property type="entry name" value="PLCXc"/>
    <property type="match status" value="1"/>
</dbReference>
<evidence type="ECO:0000256" key="7">
    <source>
        <dbReference type="SAM" id="MobiDB-lite"/>
    </source>
</evidence>
<dbReference type="PROSITE" id="PS50008">
    <property type="entry name" value="PIPLC_Y_DOMAIN"/>
    <property type="match status" value="1"/>
</dbReference>
<dbReference type="Pfam" id="PF00168">
    <property type="entry name" value="C2"/>
    <property type="match status" value="2"/>
</dbReference>
<dbReference type="SUPFAM" id="SSF49562">
    <property type="entry name" value="C2 domain (Calcium/lipid-binding domain, CaLB)"/>
    <property type="match status" value="1"/>
</dbReference>
<dbReference type="Pfam" id="PF00388">
    <property type="entry name" value="PI-PLC-X"/>
    <property type="match status" value="1"/>
</dbReference>
<feature type="compositionally biased region" description="Low complexity" evidence="7">
    <location>
        <begin position="782"/>
        <end position="798"/>
    </location>
</feature>
<dbReference type="EC" id="3.1.4.11" evidence="1 6"/>
<dbReference type="InterPro" id="IPR001711">
    <property type="entry name" value="PLipase_C_Pinositol-sp_Y"/>
</dbReference>
<evidence type="ECO:0000256" key="3">
    <source>
        <dbReference type="ARBA" id="ARBA00022963"/>
    </source>
</evidence>
<feature type="compositionally biased region" description="Low complexity" evidence="7">
    <location>
        <begin position="506"/>
        <end position="528"/>
    </location>
</feature>
<feature type="compositionally biased region" description="Basic and acidic residues" evidence="7">
    <location>
        <begin position="567"/>
        <end position="576"/>
    </location>
</feature>
<feature type="domain" description="EF-hand" evidence="10">
    <location>
        <begin position="407"/>
        <end position="442"/>
    </location>
</feature>
<evidence type="ECO:0000256" key="2">
    <source>
        <dbReference type="ARBA" id="ARBA00022801"/>
    </source>
</evidence>
<feature type="region of interest" description="Disordered" evidence="7">
    <location>
        <begin position="1083"/>
        <end position="1119"/>
    </location>
</feature>
<dbReference type="PANTHER" id="PTHR10336">
    <property type="entry name" value="PHOSPHOINOSITIDE-SPECIFIC PHOSPHOLIPASE C FAMILY PROTEIN"/>
    <property type="match status" value="1"/>
</dbReference>